<organism evidence="13 14">
    <name type="scientific">Rhodomicrobium udaipurense</name>
    <dbReference type="NCBI Taxonomy" id="1202716"/>
    <lineage>
        <taxon>Bacteria</taxon>
        <taxon>Pseudomonadati</taxon>
        <taxon>Pseudomonadota</taxon>
        <taxon>Alphaproteobacteria</taxon>
        <taxon>Hyphomicrobiales</taxon>
        <taxon>Hyphomicrobiaceae</taxon>
        <taxon>Rhodomicrobium</taxon>
    </lineage>
</organism>
<dbReference type="GO" id="GO:0015297">
    <property type="term" value="F:antiporter activity"/>
    <property type="evidence" value="ECO:0007669"/>
    <property type="project" value="UniProtKB-KW"/>
</dbReference>
<evidence type="ECO:0000256" key="6">
    <source>
        <dbReference type="ARBA" id="ARBA00022958"/>
    </source>
</evidence>
<dbReference type="SUPFAM" id="SSF51735">
    <property type="entry name" value="NAD(P)-binding Rossmann-fold domains"/>
    <property type="match status" value="1"/>
</dbReference>
<evidence type="ECO:0000256" key="1">
    <source>
        <dbReference type="ARBA" id="ARBA00004127"/>
    </source>
</evidence>
<gene>
    <name evidence="13" type="ORF">JDN41_11980</name>
</gene>
<dbReference type="Proteomes" id="UP000623250">
    <property type="component" value="Unassembled WGS sequence"/>
</dbReference>
<keyword evidence="9 11" id="KW-0472">Membrane</keyword>
<keyword evidence="6" id="KW-0630">Potassium</keyword>
<evidence type="ECO:0000256" key="5">
    <source>
        <dbReference type="ARBA" id="ARBA00022692"/>
    </source>
</evidence>
<feature type="transmembrane region" description="Helical" evidence="11">
    <location>
        <begin position="187"/>
        <end position="211"/>
    </location>
</feature>
<evidence type="ECO:0000256" key="10">
    <source>
        <dbReference type="SAM" id="MobiDB-lite"/>
    </source>
</evidence>
<dbReference type="PANTHER" id="PTHR46157:SF4">
    <property type="entry name" value="K(+) EFFLUX ANTIPORTER 3, CHLOROPLASTIC"/>
    <property type="match status" value="1"/>
</dbReference>
<dbReference type="InterPro" id="IPR036291">
    <property type="entry name" value="NAD(P)-bd_dom_sf"/>
</dbReference>
<evidence type="ECO:0000256" key="8">
    <source>
        <dbReference type="ARBA" id="ARBA00023065"/>
    </source>
</evidence>
<feature type="transmembrane region" description="Helical" evidence="11">
    <location>
        <begin position="302"/>
        <end position="323"/>
    </location>
</feature>
<dbReference type="PANTHER" id="PTHR46157">
    <property type="entry name" value="K(+) EFFLUX ANTIPORTER 3, CHLOROPLASTIC"/>
    <property type="match status" value="1"/>
</dbReference>
<feature type="domain" description="RCK N-terminal" evidence="12">
    <location>
        <begin position="407"/>
        <end position="523"/>
    </location>
</feature>
<feature type="compositionally biased region" description="Low complexity" evidence="10">
    <location>
        <begin position="627"/>
        <end position="642"/>
    </location>
</feature>
<sequence length="642" mass="69797">MDGKLLIQLVVFLGVAALAAPLARMLKLGSILGYLLAGAFIGPYGIGYMLGYSTNDAEMLRHIAELGVAMFLFLIGLELRLKRLWKMRDAVFGAGSAQFVVTGILLVVLIWGVNPSTDLSFSEAMLVGLTLALSSTVLALQTLEEKGELTTRHGRLSFSVLLFQDIAAIPLLVAVPLLAVKATSPELLTFAGVLKIFAAIALIIVAGRYLLDRLYHLLALTQVREAMIAASLLTVAAVSLLMTSIGLSASLGAFLAGVLLADSHFRHQIEADIRPFEMLLLALFFTSIGMALDYNALLRQPFLIASAVVVLVAVKFAVLYAVGRWQRLNPPSARRFAIVASQGGEFAFVVFASAEQGGVLTSALASSLGIIVTLSMMTTPLLLALDDFLRKRAVKAEPLYDELPASAGHVVIAGFGRVGQVVARVLTAKGIPFTALDADPDQVQLVGQFGNKSYFGDASRLAILEAAEVGKARAFVLAIDDVESSLKSAQLVKAYFPHVPIYARARNRRHVHQLMDLGVENIEREAFHSTLEITRDLLRGLGLSEGEIRFTIETFREHDEARLYEDYAHYTDVERMAALAMQRSEELAQLLAQDWEKAAERTKRIEEKKRQDDKKADEKKKAEVKAKAVAVPDAKPVTSPQS</sequence>
<feature type="transmembrane region" description="Helical" evidence="11">
    <location>
        <begin position="360"/>
        <end position="385"/>
    </location>
</feature>
<dbReference type="GO" id="GO:0005886">
    <property type="term" value="C:plasma membrane"/>
    <property type="evidence" value="ECO:0007669"/>
    <property type="project" value="TreeGrafter"/>
</dbReference>
<feature type="transmembrane region" description="Helical" evidence="11">
    <location>
        <begin position="62"/>
        <end position="79"/>
    </location>
</feature>
<keyword evidence="8" id="KW-0406">Ion transport</keyword>
<dbReference type="InterPro" id="IPR003148">
    <property type="entry name" value="RCK_N"/>
</dbReference>
<dbReference type="FunFam" id="3.40.50.720:FF:000036">
    <property type="entry name" value="Glutathione-regulated potassium-efflux system protein KefB"/>
    <property type="match status" value="1"/>
</dbReference>
<feature type="transmembrane region" description="Helical" evidence="11">
    <location>
        <begin position="223"/>
        <end position="241"/>
    </location>
</feature>
<dbReference type="PROSITE" id="PS51201">
    <property type="entry name" value="RCK_N"/>
    <property type="match status" value="1"/>
</dbReference>
<dbReference type="Pfam" id="PF02254">
    <property type="entry name" value="TrkA_N"/>
    <property type="match status" value="1"/>
</dbReference>
<evidence type="ECO:0000256" key="7">
    <source>
        <dbReference type="ARBA" id="ARBA00022989"/>
    </source>
</evidence>
<comment type="caution">
    <text evidence="13">The sequence shown here is derived from an EMBL/GenBank/DDBJ whole genome shotgun (WGS) entry which is preliminary data.</text>
</comment>
<dbReference type="InterPro" id="IPR038770">
    <property type="entry name" value="Na+/solute_symporter_sf"/>
</dbReference>
<protein>
    <submittedName>
        <fullName evidence="13">Cation:proton antiporter</fullName>
    </submittedName>
</protein>
<evidence type="ECO:0000256" key="4">
    <source>
        <dbReference type="ARBA" id="ARBA00022538"/>
    </source>
</evidence>
<feature type="transmembrane region" description="Helical" evidence="11">
    <location>
        <begin position="31"/>
        <end position="50"/>
    </location>
</feature>
<dbReference type="GO" id="GO:0006813">
    <property type="term" value="P:potassium ion transport"/>
    <property type="evidence" value="ECO:0007669"/>
    <property type="project" value="UniProtKB-KW"/>
</dbReference>
<name>A0A8I1GBY2_9HYPH</name>
<feature type="region of interest" description="Disordered" evidence="10">
    <location>
        <begin position="601"/>
        <end position="642"/>
    </location>
</feature>
<dbReference type="GO" id="GO:1902600">
    <property type="term" value="P:proton transmembrane transport"/>
    <property type="evidence" value="ECO:0007669"/>
    <property type="project" value="InterPro"/>
</dbReference>
<dbReference type="InterPro" id="IPR006153">
    <property type="entry name" value="Cation/H_exchanger_TM"/>
</dbReference>
<keyword evidence="3" id="KW-0050">Antiport</keyword>
<feature type="transmembrane region" description="Helical" evidence="11">
    <location>
        <begin position="155"/>
        <end position="175"/>
    </location>
</feature>
<evidence type="ECO:0000259" key="12">
    <source>
        <dbReference type="PROSITE" id="PS51201"/>
    </source>
</evidence>
<dbReference type="EMBL" id="JAEMUK010000078">
    <property type="protein sequence ID" value="MBJ7544263.1"/>
    <property type="molecule type" value="Genomic_DNA"/>
</dbReference>
<feature type="compositionally biased region" description="Basic and acidic residues" evidence="10">
    <location>
        <begin position="601"/>
        <end position="626"/>
    </location>
</feature>
<dbReference type="Gene3D" id="1.20.1530.20">
    <property type="match status" value="1"/>
</dbReference>
<feature type="transmembrane region" description="Helical" evidence="11">
    <location>
        <begin position="6"/>
        <end position="24"/>
    </location>
</feature>
<dbReference type="AlphaFoldDB" id="A0A8I1GBY2"/>
<keyword evidence="5 11" id="KW-0812">Transmembrane</keyword>
<evidence type="ECO:0000313" key="14">
    <source>
        <dbReference type="Proteomes" id="UP000623250"/>
    </source>
</evidence>
<comment type="subcellular location">
    <subcellularLocation>
        <location evidence="1">Endomembrane system</location>
        <topology evidence="1">Multi-pass membrane protein</topology>
    </subcellularLocation>
</comment>
<accession>A0A8I1GBY2</accession>
<keyword evidence="4" id="KW-0633">Potassium transport</keyword>
<evidence type="ECO:0000256" key="9">
    <source>
        <dbReference type="ARBA" id="ARBA00023136"/>
    </source>
</evidence>
<evidence type="ECO:0000256" key="2">
    <source>
        <dbReference type="ARBA" id="ARBA00022448"/>
    </source>
</evidence>
<keyword evidence="2" id="KW-0813">Transport</keyword>
<evidence type="ECO:0000256" key="11">
    <source>
        <dbReference type="SAM" id="Phobius"/>
    </source>
</evidence>
<dbReference type="Gene3D" id="3.40.50.720">
    <property type="entry name" value="NAD(P)-binding Rossmann-like Domain"/>
    <property type="match status" value="1"/>
</dbReference>
<feature type="transmembrane region" description="Helical" evidence="11">
    <location>
        <begin position="277"/>
        <end position="296"/>
    </location>
</feature>
<keyword evidence="14" id="KW-1185">Reference proteome</keyword>
<feature type="transmembrane region" description="Helical" evidence="11">
    <location>
        <begin position="91"/>
        <end position="112"/>
    </location>
</feature>
<keyword evidence="7 11" id="KW-1133">Transmembrane helix</keyword>
<proteinExistence type="predicted"/>
<dbReference type="Pfam" id="PF00999">
    <property type="entry name" value="Na_H_Exchanger"/>
    <property type="match status" value="1"/>
</dbReference>
<evidence type="ECO:0000256" key="3">
    <source>
        <dbReference type="ARBA" id="ARBA00022449"/>
    </source>
</evidence>
<reference evidence="13 14" key="1">
    <citation type="submission" date="2020-12" db="EMBL/GenBank/DDBJ databases">
        <title>Revised draft genomes of Rhodomicrobium vannielii ATCC 17100 and Rhodomicrobium udaipurense JA643.</title>
        <authorList>
            <person name="Conners E.M."/>
            <person name="Davenport E.J."/>
            <person name="Bose A."/>
        </authorList>
    </citation>
    <scope>NUCLEOTIDE SEQUENCE [LARGE SCALE GENOMIC DNA]</scope>
    <source>
        <strain evidence="13 14">JA643</strain>
    </source>
</reference>
<dbReference type="GO" id="GO:0012505">
    <property type="term" value="C:endomembrane system"/>
    <property type="evidence" value="ECO:0007669"/>
    <property type="project" value="UniProtKB-SubCell"/>
</dbReference>
<feature type="transmembrane region" description="Helical" evidence="11">
    <location>
        <begin position="124"/>
        <end position="143"/>
    </location>
</feature>
<evidence type="ECO:0000313" key="13">
    <source>
        <dbReference type="EMBL" id="MBJ7544263.1"/>
    </source>
</evidence>
<dbReference type="RefSeq" id="WP_037236511.1">
    <property type="nucleotide sequence ID" value="NZ_JAEMUK010000078.1"/>
</dbReference>